<dbReference type="InterPro" id="IPR006094">
    <property type="entry name" value="Oxid_FAD_bind_N"/>
</dbReference>
<proteinExistence type="inferred from homology"/>
<dbReference type="SUPFAM" id="SSF55103">
    <property type="entry name" value="FAD-linked oxidases, C-terminal domain"/>
    <property type="match status" value="1"/>
</dbReference>
<protein>
    <recommendedName>
        <fullName evidence="3">cytokinin dehydrogenase</fullName>
        <ecNumber evidence="3">1.5.99.12</ecNumber>
    </recommendedName>
</protein>
<dbReference type="GO" id="GO:0009690">
    <property type="term" value="P:cytokinin metabolic process"/>
    <property type="evidence" value="ECO:0007669"/>
    <property type="project" value="InterPro"/>
</dbReference>
<evidence type="ECO:0000313" key="9">
    <source>
        <dbReference type="EMBL" id="KMZ56911.1"/>
    </source>
</evidence>
<comment type="catalytic activity">
    <reaction evidence="7">
        <text>N(6)-dimethylallyladenine + A + H2O = 3-methyl-2-butenal + adenine + AH2</text>
        <dbReference type="Rhea" id="RHEA:13625"/>
        <dbReference type="ChEBI" id="CHEBI:13193"/>
        <dbReference type="ChEBI" id="CHEBI:15377"/>
        <dbReference type="ChEBI" id="CHEBI:15825"/>
        <dbReference type="ChEBI" id="CHEBI:16708"/>
        <dbReference type="ChEBI" id="CHEBI:17499"/>
        <dbReference type="ChEBI" id="CHEBI:17660"/>
        <dbReference type="EC" id="1.5.99.12"/>
    </reaction>
</comment>
<dbReference type="Gene3D" id="3.40.462.10">
    <property type="entry name" value="FAD-linked oxidases, C-terminal domain"/>
    <property type="match status" value="1"/>
</dbReference>
<evidence type="ECO:0000256" key="5">
    <source>
        <dbReference type="ARBA" id="ARBA00022827"/>
    </source>
</evidence>
<dbReference type="InterPro" id="IPR016167">
    <property type="entry name" value="FAD-bd_PCMH_sub1"/>
</dbReference>
<dbReference type="GO" id="GO:0016491">
    <property type="term" value="F:oxidoreductase activity"/>
    <property type="evidence" value="ECO:0000318"/>
    <property type="project" value="GO_Central"/>
</dbReference>
<dbReference type="InterPro" id="IPR015345">
    <property type="entry name" value="Cytokinin_DH_FAD/cytokin-bd"/>
</dbReference>
<dbReference type="PROSITE" id="PS00862">
    <property type="entry name" value="OX2_COVAL_FAD"/>
    <property type="match status" value="1"/>
</dbReference>
<name>A0A0K9NJG1_ZOSMR</name>
<comment type="caution">
    <text evidence="9">The sequence shown here is derived from an EMBL/GenBank/DDBJ whole genome shotgun (WGS) entry which is preliminary data.</text>
</comment>
<dbReference type="PANTHER" id="PTHR13878">
    <property type="entry name" value="GULONOLACTONE OXIDASE"/>
    <property type="match status" value="1"/>
</dbReference>
<comment type="cofactor">
    <cofactor evidence="1">
        <name>FAD</name>
        <dbReference type="ChEBI" id="CHEBI:57692"/>
    </cofactor>
</comment>
<evidence type="ECO:0000256" key="7">
    <source>
        <dbReference type="ARBA" id="ARBA00048224"/>
    </source>
</evidence>
<evidence type="ECO:0000256" key="1">
    <source>
        <dbReference type="ARBA" id="ARBA00001974"/>
    </source>
</evidence>
<reference evidence="10" key="1">
    <citation type="journal article" date="2016" name="Nature">
        <title>The genome of the seagrass Zostera marina reveals angiosperm adaptation to the sea.</title>
        <authorList>
            <person name="Olsen J.L."/>
            <person name="Rouze P."/>
            <person name="Verhelst B."/>
            <person name="Lin Y.-C."/>
            <person name="Bayer T."/>
            <person name="Collen J."/>
            <person name="Dattolo E."/>
            <person name="De Paoli E."/>
            <person name="Dittami S."/>
            <person name="Maumus F."/>
            <person name="Michel G."/>
            <person name="Kersting A."/>
            <person name="Lauritano C."/>
            <person name="Lohaus R."/>
            <person name="Toepel M."/>
            <person name="Tonon T."/>
            <person name="Vanneste K."/>
            <person name="Amirebrahimi M."/>
            <person name="Brakel J."/>
            <person name="Bostroem C."/>
            <person name="Chovatia M."/>
            <person name="Grimwood J."/>
            <person name="Jenkins J.W."/>
            <person name="Jueterbock A."/>
            <person name="Mraz A."/>
            <person name="Stam W.T."/>
            <person name="Tice H."/>
            <person name="Bornberg-Bauer E."/>
            <person name="Green P.J."/>
            <person name="Pearson G.A."/>
            <person name="Procaccini G."/>
            <person name="Duarte C.M."/>
            <person name="Schmutz J."/>
            <person name="Reusch T.B.H."/>
            <person name="Van de Peer Y."/>
        </authorList>
    </citation>
    <scope>NUCLEOTIDE SEQUENCE [LARGE SCALE GENOMIC DNA]</scope>
    <source>
        <strain evidence="10">cv. Finnish</strain>
    </source>
</reference>
<keyword evidence="6" id="KW-0560">Oxidoreductase</keyword>
<keyword evidence="4" id="KW-0285">Flavoprotein</keyword>
<dbReference type="AlphaFoldDB" id="A0A0K9NJG1"/>
<evidence type="ECO:0000256" key="6">
    <source>
        <dbReference type="ARBA" id="ARBA00023002"/>
    </source>
</evidence>
<dbReference type="PROSITE" id="PS51387">
    <property type="entry name" value="FAD_PCMH"/>
    <property type="match status" value="1"/>
</dbReference>
<evidence type="ECO:0000256" key="2">
    <source>
        <dbReference type="ARBA" id="ARBA00005466"/>
    </source>
</evidence>
<dbReference type="InterPro" id="IPR006093">
    <property type="entry name" value="Oxy_OxRdtase_FAD_BS"/>
</dbReference>
<dbReference type="Gene3D" id="3.30.465.10">
    <property type="match status" value="1"/>
</dbReference>
<evidence type="ECO:0000313" key="10">
    <source>
        <dbReference type="Proteomes" id="UP000036987"/>
    </source>
</evidence>
<dbReference type="InterPro" id="IPR016166">
    <property type="entry name" value="FAD-bd_PCMH"/>
</dbReference>
<evidence type="ECO:0000256" key="4">
    <source>
        <dbReference type="ARBA" id="ARBA00022630"/>
    </source>
</evidence>
<accession>A0A0K9NJG1</accession>
<dbReference type="OrthoDB" id="415825at2759"/>
<dbReference type="GO" id="GO:0019139">
    <property type="term" value="F:cytokinin dehydrogenase activity"/>
    <property type="evidence" value="ECO:0007669"/>
    <property type="project" value="UniProtKB-EC"/>
</dbReference>
<dbReference type="PANTHER" id="PTHR13878:SF53">
    <property type="entry name" value="CYTOKININ DEHYDROGENASE 6"/>
    <property type="match status" value="1"/>
</dbReference>
<feature type="domain" description="FAD-binding PCMH-type" evidence="8">
    <location>
        <begin position="37"/>
        <end position="225"/>
    </location>
</feature>
<evidence type="ECO:0000256" key="3">
    <source>
        <dbReference type="ARBA" id="ARBA00011928"/>
    </source>
</evidence>
<dbReference type="STRING" id="29655.A0A0K9NJG1"/>
<keyword evidence="10" id="KW-1185">Reference proteome</keyword>
<keyword evidence="5" id="KW-0274">FAD</keyword>
<dbReference type="InterPro" id="IPR016169">
    <property type="entry name" value="FAD-bd_PCMH_sub2"/>
</dbReference>
<organism evidence="9 10">
    <name type="scientific">Zostera marina</name>
    <name type="common">Eelgrass</name>
    <dbReference type="NCBI Taxonomy" id="29655"/>
    <lineage>
        <taxon>Eukaryota</taxon>
        <taxon>Viridiplantae</taxon>
        <taxon>Streptophyta</taxon>
        <taxon>Embryophyta</taxon>
        <taxon>Tracheophyta</taxon>
        <taxon>Spermatophyta</taxon>
        <taxon>Magnoliopsida</taxon>
        <taxon>Liliopsida</taxon>
        <taxon>Zosteraceae</taxon>
        <taxon>Zostera</taxon>
    </lineage>
</organism>
<dbReference type="InterPro" id="IPR016164">
    <property type="entry name" value="FAD-linked_Oxase-like_C"/>
</dbReference>
<comment type="similarity">
    <text evidence="2">Belongs to the oxygen-dependent FAD-linked oxidoreductase family.</text>
</comment>
<dbReference type="InterPro" id="IPR036318">
    <property type="entry name" value="FAD-bd_PCMH-like_sf"/>
</dbReference>
<dbReference type="Pfam" id="PF09265">
    <property type="entry name" value="Cytokin-bind"/>
    <property type="match status" value="1"/>
</dbReference>
<dbReference type="InterPro" id="IPR016170">
    <property type="entry name" value="Cytok_DH_C_sf"/>
</dbReference>
<dbReference type="GO" id="GO:0071949">
    <property type="term" value="F:FAD binding"/>
    <property type="evidence" value="ECO:0007669"/>
    <property type="project" value="InterPro"/>
</dbReference>
<gene>
    <name evidence="9" type="ORF">ZOSMA_8G00550</name>
</gene>
<dbReference type="InterPro" id="IPR050432">
    <property type="entry name" value="FAD-linked_Oxidoreductases_BP"/>
</dbReference>
<dbReference type="SUPFAM" id="SSF56176">
    <property type="entry name" value="FAD-binding/transporter-associated domain-like"/>
    <property type="match status" value="1"/>
</dbReference>
<dbReference type="Gene3D" id="3.30.43.10">
    <property type="entry name" value="Uridine Diphospho-n-acetylenolpyruvylglucosamine Reductase, domain 2"/>
    <property type="match status" value="1"/>
</dbReference>
<dbReference type="EC" id="1.5.99.12" evidence="3"/>
<dbReference type="Pfam" id="PF01565">
    <property type="entry name" value="FAD_binding_4"/>
    <property type="match status" value="1"/>
</dbReference>
<evidence type="ECO:0000259" key="8">
    <source>
        <dbReference type="PROSITE" id="PS51387"/>
    </source>
</evidence>
<dbReference type="EMBL" id="LFYR01002110">
    <property type="protein sequence ID" value="KMZ56911.1"/>
    <property type="molecule type" value="Genomic_DNA"/>
</dbReference>
<sequence>MASFRTTSISLRDLIGLDGYIAFENLRDGTGDFGNINIHPPSAILHPKSVSDVSALITHVYGMGGTSNLTVAARGHGHSLRGQSQAYGGVVVMMEDLKSNRSPVVVVEGGGGGDVSVHAPYVDVAGGMLWVHVLEECLKYGLAPKSWTDYLYLSVGGTLSNAGVSGQALRHGPQISNVYQLEIVTGKGQVVVCSPENEEDLFFAALGGLGQFGIITGARIALELAPKKVRWIRVLYSEFSTFAKDQEMLIASTGGANGSGFDYMEGFVIKNRKGILNTWRSFLNPKDPVQASQYESDGKTLFCLELTKYLYPGSDSDADSQQIDDILSKLRYIPSTMFQSEVSYFDFLNRVHPAEIKLREKGLWDVPHPWLNLLVPSSYVHFFADEVFGNILTDSTNGPIIIYPVNRATWNERTSAVIPEEDAVFYMVAFLTSVTSKAGFANAMEQNDRILEFCLRSSIPVKQYLPHYTSEEDWKTHFGKKWDLLVERKFKYDPLAILAPGQRIFQRTLVEPTTHLLTTI</sequence>
<dbReference type="Proteomes" id="UP000036987">
    <property type="component" value="Unassembled WGS sequence"/>
</dbReference>
<dbReference type="OMA" id="TVHKFAK"/>